<evidence type="ECO:0000256" key="5">
    <source>
        <dbReference type="ARBA" id="ARBA00022825"/>
    </source>
</evidence>
<dbReference type="InterPro" id="IPR030400">
    <property type="entry name" value="Sedolisin_dom"/>
</dbReference>
<dbReference type="Pfam" id="PF09286">
    <property type="entry name" value="Pro-kuma_activ"/>
    <property type="match status" value="1"/>
</dbReference>
<feature type="active site" description="Charge relay system" evidence="8">
    <location>
        <position position="319"/>
    </location>
</feature>
<gene>
    <name evidence="11" type="ORF">NFI95_06595</name>
</gene>
<dbReference type="RefSeq" id="WP_422863577.1">
    <property type="nucleotide sequence ID" value="NZ_JAMSKV010000004.1"/>
</dbReference>
<evidence type="ECO:0000256" key="2">
    <source>
        <dbReference type="ARBA" id="ARBA00022670"/>
    </source>
</evidence>
<dbReference type="InterPro" id="IPR050819">
    <property type="entry name" value="Tripeptidyl-peptidase_I"/>
</dbReference>
<dbReference type="Proteomes" id="UP001524587">
    <property type="component" value="Unassembled WGS sequence"/>
</dbReference>
<evidence type="ECO:0000256" key="6">
    <source>
        <dbReference type="ARBA" id="ARBA00022837"/>
    </source>
</evidence>
<feature type="active site" description="Charge relay system" evidence="8">
    <location>
        <position position="323"/>
    </location>
</feature>
<evidence type="ECO:0000256" key="1">
    <source>
        <dbReference type="ARBA" id="ARBA00001913"/>
    </source>
</evidence>
<evidence type="ECO:0000256" key="8">
    <source>
        <dbReference type="PROSITE-ProRule" id="PRU01032"/>
    </source>
</evidence>
<dbReference type="PROSITE" id="PS51695">
    <property type="entry name" value="SEDOLISIN"/>
    <property type="match status" value="1"/>
</dbReference>
<dbReference type="EMBL" id="JAMSKV010000004">
    <property type="protein sequence ID" value="MCQ8278115.1"/>
    <property type="molecule type" value="Genomic_DNA"/>
</dbReference>
<sequence>MMKVLLKPVRALTGAALLLAGTASVPAAHAATAMDLGTAPGGTVLSARVTLPFANQAAVNEALKARYTYGNPLFHHWMSSAEISALGPKSADVAAVKAALAKAGLVVTGTSKTGTVSVSGTAAAMQRAFGTSIHTMSRNGVRSFAAAGGFHPQGALAGRISGISGLTVGEMQPMLAHQRNADGSIVAGIPVPAAGSNAASPLDSYTNKCFTNGNSTVSLSSGSTSATYSGIGYQLDGKSCGYTPQQIAKHYGLDKAYGYGIDGRGQTIVIVDAYGSPTAEADAATFFNAVGIAPFTDDNFQIIYPAAQPTTTSANWALETELDIEMAHAIAPGAKIVLAVSPTSSNADLQATVQYVIDNHVGNVVSNSYGQPESTSDAPTMAAWDKLSQEAALQGISLLFSTGDSGDYAAEYGATATSSPSDSSWATAVGGTAIDIPSGNGFAETGWGNDYSALSSANAPLAAPKPSGFLFGGGGGVSTVIAKPFWQSDLPGNYRLEPDIGLIGDPFTGAIIVEPQANGPSVFAVLGGTSLAAPVLAAMWSMVNEASGWSPAAGQITPGSSFGVPGPQLKTFQSYLLTDALPLTAPSPVAISITTTSNGTPTTTTYDGFSALGIASNPGAITVLRRSVVSKSYSVLSFNTDSSLTTTTGYDNTTGRGVPNGAGAVALAAMLFGH</sequence>
<dbReference type="InterPro" id="IPR036852">
    <property type="entry name" value="Peptidase_S8/S53_dom_sf"/>
</dbReference>
<feature type="domain" description="Peptidase S53" evidence="10">
    <location>
        <begin position="241"/>
        <end position="671"/>
    </location>
</feature>
<evidence type="ECO:0000313" key="12">
    <source>
        <dbReference type="Proteomes" id="UP001524587"/>
    </source>
</evidence>
<keyword evidence="7" id="KW-0865">Zymogen</keyword>
<evidence type="ECO:0000313" key="11">
    <source>
        <dbReference type="EMBL" id="MCQ8278115.1"/>
    </source>
</evidence>
<comment type="caution">
    <text evidence="11">The sequence shown here is derived from an EMBL/GenBank/DDBJ whole genome shotgun (WGS) entry which is preliminary data.</text>
</comment>
<dbReference type="CDD" id="cd04056">
    <property type="entry name" value="Peptidases_S53"/>
    <property type="match status" value="1"/>
</dbReference>
<evidence type="ECO:0000256" key="9">
    <source>
        <dbReference type="SAM" id="SignalP"/>
    </source>
</evidence>
<keyword evidence="2 8" id="KW-0645">Protease</keyword>
<dbReference type="SUPFAM" id="SSF54897">
    <property type="entry name" value="Protease propeptides/inhibitors"/>
    <property type="match status" value="1"/>
</dbReference>
<protein>
    <submittedName>
        <fullName evidence="11">S53 family peptidase</fullName>
    </submittedName>
</protein>
<name>A0ABT1W6S6_9PROT</name>
<dbReference type="SMART" id="SM00944">
    <property type="entry name" value="Pro-kuma_activ"/>
    <property type="match status" value="1"/>
</dbReference>
<keyword evidence="4 8" id="KW-0378">Hydrolase</keyword>
<keyword evidence="3" id="KW-0479">Metal-binding</keyword>
<proteinExistence type="predicted"/>
<organism evidence="11 12">
    <name type="scientific">Endosaccharibacter trunci</name>
    <dbReference type="NCBI Taxonomy" id="2812733"/>
    <lineage>
        <taxon>Bacteria</taxon>
        <taxon>Pseudomonadati</taxon>
        <taxon>Pseudomonadota</taxon>
        <taxon>Alphaproteobacteria</taxon>
        <taxon>Acetobacterales</taxon>
        <taxon>Acetobacteraceae</taxon>
        <taxon>Endosaccharibacter</taxon>
    </lineage>
</organism>
<dbReference type="PANTHER" id="PTHR14218">
    <property type="entry name" value="PROTEASE S8 TRIPEPTIDYL PEPTIDASE I CLN2"/>
    <property type="match status" value="1"/>
</dbReference>
<dbReference type="Gene3D" id="3.40.50.200">
    <property type="entry name" value="Peptidase S8/S53 domain"/>
    <property type="match status" value="1"/>
</dbReference>
<comment type="cofactor">
    <cofactor evidence="1">
        <name>Ca(2+)</name>
        <dbReference type="ChEBI" id="CHEBI:29108"/>
    </cofactor>
</comment>
<evidence type="ECO:0000256" key="4">
    <source>
        <dbReference type="ARBA" id="ARBA00022801"/>
    </source>
</evidence>
<evidence type="ECO:0000259" key="10">
    <source>
        <dbReference type="PROSITE" id="PS51695"/>
    </source>
</evidence>
<evidence type="ECO:0000256" key="7">
    <source>
        <dbReference type="ARBA" id="ARBA00023145"/>
    </source>
</evidence>
<feature type="active site" description="Charge relay system" evidence="8">
    <location>
        <position position="530"/>
    </location>
</feature>
<evidence type="ECO:0000256" key="3">
    <source>
        <dbReference type="ARBA" id="ARBA00022723"/>
    </source>
</evidence>
<comment type="caution">
    <text evidence="8">Lacks conserved residue(s) required for the propagation of feature annotation.</text>
</comment>
<keyword evidence="12" id="KW-1185">Reference proteome</keyword>
<keyword evidence="5 8" id="KW-0720">Serine protease</keyword>
<dbReference type="PANTHER" id="PTHR14218:SF15">
    <property type="entry name" value="TRIPEPTIDYL-PEPTIDASE 1"/>
    <property type="match status" value="1"/>
</dbReference>
<feature type="signal peptide" evidence="9">
    <location>
        <begin position="1"/>
        <end position="30"/>
    </location>
</feature>
<keyword evidence="6" id="KW-0106">Calcium</keyword>
<dbReference type="SUPFAM" id="SSF52743">
    <property type="entry name" value="Subtilisin-like"/>
    <property type="match status" value="1"/>
</dbReference>
<dbReference type="InterPro" id="IPR015366">
    <property type="entry name" value="S53_propep"/>
</dbReference>
<reference evidence="11 12" key="1">
    <citation type="submission" date="2022-06" db="EMBL/GenBank/DDBJ databases">
        <title>Endosaccharibacter gen. nov., sp. nov., endophytic bacteria isolated from sugarcane.</title>
        <authorList>
            <person name="Pitiwittayakul N."/>
            <person name="Yukphan P."/>
            <person name="Charoenyingcharoen P."/>
            <person name="Tanasupawat S."/>
        </authorList>
    </citation>
    <scope>NUCLEOTIDE SEQUENCE [LARGE SCALE GENOMIC DNA]</scope>
    <source>
        <strain evidence="11 12">KSS8</strain>
    </source>
</reference>
<keyword evidence="9" id="KW-0732">Signal</keyword>
<accession>A0ABT1W6S6</accession>
<feature type="chain" id="PRO_5046506494" evidence="9">
    <location>
        <begin position="31"/>
        <end position="674"/>
    </location>
</feature>